<dbReference type="InterPro" id="IPR003439">
    <property type="entry name" value="ABC_transporter-like_ATP-bd"/>
</dbReference>
<dbReference type="InterPro" id="IPR003593">
    <property type="entry name" value="AAA+_ATPase"/>
</dbReference>
<keyword evidence="5" id="KW-0547">Nucleotide-binding</keyword>
<comment type="similarity">
    <text evidence="2">Belongs to the ABC transporter superfamily. ABCG family. Eye pigment precursor importer (TC 3.A.1.204) subfamily.</text>
</comment>
<dbReference type="GO" id="GO:0016020">
    <property type="term" value="C:membrane"/>
    <property type="evidence" value="ECO:0007669"/>
    <property type="project" value="UniProtKB-SubCell"/>
</dbReference>
<dbReference type="GO" id="GO:0016887">
    <property type="term" value="F:ATP hydrolysis activity"/>
    <property type="evidence" value="ECO:0007669"/>
    <property type="project" value="InterPro"/>
</dbReference>
<comment type="subcellular location">
    <subcellularLocation>
        <location evidence="1">Membrane</location>
        <topology evidence="1">Multi-pass membrane protein</topology>
    </subcellularLocation>
</comment>
<gene>
    <name evidence="11" type="ORF">LTR84_001252</name>
</gene>
<dbReference type="GeneID" id="89969474"/>
<dbReference type="Pfam" id="PF01061">
    <property type="entry name" value="ABC2_membrane"/>
    <property type="match status" value="1"/>
</dbReference>
<evidence type="ECO:0000256" key="4">
    <source>
        <dbReference type="ARBA" id="ARBA00022692"/>
    </source>
</evidence>
<feature type="transmembrane region" description="Helical" evidence="9">
    <location>
        <begin position="410"/>
        <end position="433"/>
    </location>
</feature>
<evidence type="ECO:0000256" key="1">
    <source>
        <dbReference type="ARBA" id="ARBA00004141"/>
    </source>
</evidence>
<dbReference type="PROSITE" id="PS00211">
    <property type="entry name" value="ABC_TRANSPORTER_1"/>
    <property type="match status" value="1"/>
</dbReference>
<accession>A0AAV9NSW6</accession>
<feature type="transmembrane region" description="Helical" evidence="9">
    <location>
        <begin position="486"/>
        <end position="509"/>
    </location>
</feature>
<dbReference type="PROSITE" id="PS50893">
    <property type="entry name" value="ABC_TRANSPORTER_2"/>
    <property type="match status" value="1"/>
</dbReference>
<dbReference type="FunFam" id="3.40.50.300:FF:001305">
    <property type="entry name" value="ABCG transporter ABC superfamily"/>
    <property type="match status" value="1"/>
</dbReference>
<dbReference type="Pfam" id="PF19055">
    <property type="entry name" value="ABC2_membrane_7"/>
    <property type="match status" value="1"/>
</dbReference>
<feature type="domain" description="ABC transporter" evidence="10">
    <location>
        <begin position="41"/>
        <end position="289"/>
    </location>
</feature>
<dbReference type="Gene3D" id="3.40.50.300">
    <property type="entry name" value="P-loop containing nucleotide triphosphate hydrolases"/>
    <property type="match status" value="1"/>
</dbReference>
<name>A0AAV9NSW6_9EURO</name>
<evidence type="ECO:0000256" key="5">
    <source>
        <dbReference type="ARBA" id="ARBA00022741"/>
    </source>
</evidence>
<dbReference type="InterPro" id="IPR027417">
    <property type="entry name" value="P-loop_NTPase"/>
</dbReference>
<evidence type="ECO:0000256" key="2">
    <source>
        <dbReference type="ARBA" id="ARBA00005814"/>
    </source>
</evidence>
<dbReference type="Proteomes" id="UP001358417">
    <property type="component" value="Unassembled WGS sequence"/>
</dbReference>
<feature type="transmembrane region" description="Helical" evidence="9">
    <location>
        <begin position="377"/>
        <end position="398"/>
    </location>
</feature>
<dbReference type="RefSeq" id="XP_064712738.1">
    <property type="nucleotide sequence ID" value="XM_064844878.1"/>
</dbReference>
<evidence type="ECO:0000256" key="8">
    <source>
        <dbReference type="ARBA" id="ARBA00023136"/>
    </source>
</evidence>
<evidence type="ECO:0000313" key="12">
    <source>
        <dbReference type="Proteomes" id="UP001358417"/>
    </source>
</evidence>
<feature type="transmembrane region" description="Helical" evidence="9">
    <location>
        <begin position="619"/>
        <end position="640"/>
    </location>
</feature>
<dbReference type="PANTHER" id="PTHR48042">
    <property type="entry name" value="ABC TRANSPORTER G FAMILY MEMBER 11"/>
    <property type="match status" value="1"/>
</dbReference>
<proteinExistence type="inferred from homology"/>
<keyword evidence="4 9" id="KW-0812">Transmembrane</keyword>
<dbReference type="PANTHER" id="PTHR48042:SF11">
    <property type="entry name" value="ABC TRANSPORTER G FAMILY MEMBER 11"/>
    <property type="match status" value="1"/>
</dbReference>
<evidence type="ECO:0000256" key="7">
    <source>
        <dbReference type="ARBA" id="ARBA00022989"/>
    </source>
</evidence>
<evidence type="ECO:0000256" key="3">
    <source>
        <dbReference type="ARBA" id="ARBA00022448"/>
    </source>
</evidence>
<keyword evidence="7 9" id="KW-1133">Transmembrane helix</keyword>
<dbReference type="InterPro" id="IPR052215">
    <property type="entry name" value="Plant_ABCG"/>
</dbReference>
<feature type="transmembrane region" description="Helical" evidence="9">
    <location>
        <begin position="454"/>
        <end position="480"/>
    </location>
</feature>
<protein>
    <recommendedName>
        <fullName evidence="10">ABC transporter domain-containing protein</fullName>
    </recommendedName>
</protein>
<evidence type="ECO:0000259" key="10">
    <source>
        <dbReference type="PROSITE" id="PS50893"/>
    </source>
</evidence>
<comment type="caution">
    <text evidence="11">The sequence shown here is derived from an EMBL/GenBank/DDBJ whole genome shotgun (WGS) entry which is preliminary data.</text>
</comment>
<organism evidence="11 12">
    <name type="scientific">Exophiala bonariae</name>
    <dbReference type="NCBI Taxonomy" id="1690606"/>
    <lineage>
        <taxon>Eukaryota</taxon>
        <taxon>Fungi</taxon>
        <taxon>Dikarya</taxon>
        <taxon>Ascomycota</taxon>
        <taxon>Pezizomycotina</taxon>
        <taxon>Eurotiomycetes</taxon>
        <taxon>Chaetothyriomycetidae</taxon>
        <taxon>Chaetothyriales</taxon>
        <taxon>Herpotrichiellaceae</taxon>
        <taxon>Exophiala</taxon>
    </lineage>
</organism>
<dbReference type="EMBL" id="JAVRRD010000001">
    <property type="protein sequence ID" value="KAK5065414.1"/>
    <property type="molecule type" value="Genomic_DNA"/>
</dbReference>
<feature type="transmembrane region" description="Helical" evidence="9">
    <location>
        <begin position="516"/>
        <end position="539"/>
    </location>
</feature>
<evidence type="ECO:0000256" key="6">
    <source>
        <dbReference type="ARBA" id="ARBA00022840"/>
    </source>
</evidence>
<evidence type="ECO:0000256" key="9">
    <source>
        <dbReference type="SAM" id="Phobius"/>
    </source>
</evidence>
<dbReference type="AlphaFoldDB" id="A0AAV9NSW6"/>
<sequence>MDPSSIEAPPMESKTCVTKEQDLECGLTTNALFVNDTVHTLSWENLSVHVEDRKSKTPKAILSSTFGHVEPGKVLALMGPSGCGKTTMLNALAHRLVSTKMKLTGTIHVNGQSTTASKLSNVARYVEQEDALVGSLTVKETVDFGARLALSQSISKTERNQRVHDALQSFGILEQADSVIGTPLRKGISGGQKKRVSVASQLVTSPKILFLDEPTSGLDSAASREVMSYITSLAKELNLVVVISIHQPSTTTFELLDQIMLLSAGKTCFFGPRGDLESYFDTIGYPIPLHTNPAEFLLDLVNVDFAKDRSAAKEHLEKIHNTWATSSKSQNVNREVLSLSQNNTGTLQVENTSRPNMATVTWTLLHRAFIKSYRDMIAYQIRIAMYTALAIMMGTVWLRLPYEQTSIQTWINAIFFSGAFMSFMAVAYIPAYVEDLQMFRKERANGLYGPFPFMLANFLIGMPYLFLITFLFSVIAYWLANFRPSAGGFWMFTLYLFLDLLAAEGLVILVTSIMPIFVVALAVTAFANGLWMCVGGFLVPPGTLNVFWKYVFHYIDYQAWVTEGLIINQFKTTIYDCALGSNGSYNCMYPSDLMSEGKIRGTVVVDAYRYSSNDTHGKLIGIMVGIIVAYRVFGFGVLVLKRY</sequence>
<dbReference type="GO" id="GO:0140359">
    <property type="term" value="F:ABC-type transporter activity"/>
    <property type="evidence" value="ECO:0007669"/>
    <property type="project" value="InterPro"/>
</dbReference>
<dbReference type="InterPro" id="IPR043926">
    <property type="entry name" value="ABCG_dom"/>
</dbReference>
<dbReference type="SUPFAM" id="SSF52540">
    <property type="entry name" value="P-loop containing nucleoside triphosphate hydrolases"/>
    <property type="match status" value="1"/>
</dbReference>
<evidence type="ECO:0000313" key="11">
    <source>
        <dbReference type="EMBL" id="KAK5065414.1"/>
    </source>
</evidence>
<dbReference type="InterPro" id="IPR013525">
    <property type="entry name" value="ABC2_TM"/>
</dbReference>
<reference evidence="11 12" key="1">
    <citation type="submission" date="2023-08" db="EMBL/GenBank/DDBJ databases">
        <title>Black Yeasts Isolated from many extreme environments.</title>
        <authorList>
            <person name="Coleine C."/>
            <person name="Stajich J.E."/>
            <person name="Selbmann L."/>
        </authorList>
    </citation>
    <scope>NUCLEOTIDE SEQUENCE [LARGE SCALE GENOMIC DNA]</scope>
    <source>
        <strain evidence="11 12">CCFEE 5792</strain>
    </source>
</reference>
<keyword evidence="8 9" id="KW-0472">Membrane</keyword>
<dbReference type="GO" id="GO:0005524">
    <property type="term" value="F:ATP binding"/>
    <property type="evidence" value="ECO:0007669"/>
    <property type="project" value="UniProtKB-KW"/>
</dbReference>
<keyword evidence="12" id="KW-1185">Reference proteome</keyword>
<dbReference type="SMART" id="SM00382">
    <property type="entry name" value="AAA"/>
    <property type="match status" value="1"/>
</dbReference>
<keyword evidence="6" id="KW-0067">ATP-binding</keyword>
<keyword evidence="3" id="KW-0813">Transport</keyword>
<dbReference type="InterPro" id="IPR017871">
    <property type="entry name" value="ABC_transporter-like_CS"/>
</dbReference>
<dbReference type="Pfam" id="PF00005">
    <property type="entry name" value="ABC_tran"/>
    <property type="match status" value="1"/>
</dbReference>